<name>A0A0C4FST2_9HEXA</name>
<dbReference type="AlphaFoldDB" id="A0A0C4FST2"/>
<dbReference type="RefSeq" id="YP_009126972.1">
    <property type="nucleotide sequence ID" value="NC_026666.1"/>
</dbReference>
<gene>
    <name evidence="2" type="primary">ND4L</name>
</gene>
<sequence>MLVFNFLIVLLFLNILMKYKHLIYIFLTLEFIILLTYNMIAIFKGSNMSYINFCLYYLILSVSESVMGLSILICVLRMESSDLFSSMNLAFYM</sequence>
<dbReference type="CTD" id="4539"/>
<proteinExistence type="predicted"/>
<dbReference type="GeneID" id="23765408"/>
<feature type="transmembrane region" description="Helical" evidence="1">
    <location>
        <begin position="55"/>
        <end position="76"/>
    </location>
</feature>
<keyword evidence="1" id="KW-0812">Transmembrane</keyword>
<accession>A0A0C4FST2</accession>
<geneLocation type="mitochondrion" evidence="2"/>
<organism evidence="2">
    <name type="scientific">Acerentomon microrhinus</name>
    <dbReference type="NCBI Taxonomy" id="996308"/>
    <lineage>
        <taxon>Eukaryota</taxon>
        <taxon>Metazoa</taxon>
        <taxon>Ecdysozoa</taxon>
        <taxon>Arthropoda</taxon>
        <taxon>Hexapoda</taxon>
        <taxon>Protura</taxon>
        <taxon>Acerentomata</taxon>
        <taxon>Acerentomidae</taxon>
        <taxon>Acerentomon</taxon>
    </lineage>
</organism>
<feature type="transmembrane region" description="Helical" evidence="1">
    <location>
        <begin position="21"/>
        <end position="43"/>
    </location>
</feature>
<keyword evidence="1" id="KW-0472">Membrane</keyword>
<reference evidence="2" key="1">
    <citation type="submission" date="2012-02" db="EMBL/GenBank/DDBJ databases">
        <title>The mitochondrial genome of the proturan Acerentomon microrhinus.</title>
        <authorList>
            <person name="Carapelli A."/>
            <person name="Bu Y."/>
            <person name="Nardi F."/>
            <person name="Aguti S."/>
            <person name="Frati F."/>
        </authorList>
    </citation>
    <scope>NUCLEOTIDE SEQUENCE</scope>
</reference>
<protein>
    <submittedName>
        <fullName evidence="2">NADH dehydrogenase subunit 4L</fullName>
    </submittedName>
</protein>
<keyword evidence="1" id="KW-1133">Transmembrane helix</keyword>
<dbReference type="EMBL" id="JQ728012">
    <property type="protein sequence ID" value="AFI54926.1"/>
    <property type="molecule type" value="Genomic_DNA"/>
</dbReference>
<evidence type="ECO:0000256" key="1">
    <source>
        <dbReference type="SAM" id="Phobius"/>
    </source>
</evidence>
<dbReference type="Gene3D" id="1.10.287.3510">
    <property type="match status" value="1"/>
</dbReference>
<evidence type="ECO:0000313" key="2">
    <source>
        <dbReference type="EMBL" id="AFI54926.1"/>
    </source>
</evidence>
<keyword evidence="2" id="KW-0496">Mitochondrion</keyword>